<dbReference type="SMART" id="SM00267">
    <property type="entry name" value="GGDEF"/>
    <property type="match status" value="1"/>
</dbReference>
<proteinExistence type="predicted"/>
<dbReference type="PANTHER" id="PTHR44757:SF2">
    <property type="entry name" value="BIOFILM ARCHITECTURE MAINTENANCE PROTEIN MBAA"/>
    <property type="match status" value="1"/>
</dbReference>
<dbReference type="Proteomes" id="UP001646141">
    <property type="component" value="Unassembled WGS sequence"/>
</dbReference>
<dbReference type="SUPFAM" id="SSF55781">
    <property type="entry name" value="GAF domain-like"/>
    <property type="match status" value="1"/>
</dbReference>
<dbReference type="RefSeq" id="WP_202382473.1">
    <property type="nucleotide sequence ID" value="NZ_BAAAMA010000001.1"/>
</dbReference>
<protein>
    <submittedName>
        <fullName evidence="2">Sensor domain-containing diguanylate cyclase</fullName>
    </submittedName>
</protein>
<dbReference type="InterPro" id="IPR029016">
    <property type="entry name" value="GAF-like_dom_sf"/>
</dbReference>
<gene>
    <name evidence="2" type="ORF">D3226_10450</name>
</gene>
<comment type="caution">
    <text evidence="2">The sequence shown here is derived from an EMBL/GenBank/DDBJ whole genome shotgun (WGS) entry which is preliminary data.</text>
</comment>
<dbReference type="CDD" id="cd01949">
    <property type="entry name" value="GGDEF"/>
    <property type="match status" value="1"/>
</dbReference>
<accession>A0ABS1ST70</accession>
<evidence type="ECO:0000313" key="2">
    <source>
        <dbReference type="EMBL" id="MBL3690377.1"/>
    </source>
</evidence>
<dbReference type="Gene3D" id="3.30.450.40">
    <property type="match status" value="1"/>
</dbReference>
<sequence length="476" mass="51036">MTLDQDLLWESPVALLAVDMNGEVLAHNHALQRWIDGTGDTGRLVGRNLVEWLTPAARLLYETRVLPQLFETGRAREIVLELRASDGTARPTLCNADLRSSPSGTRVVHIAAFDASARIAFERELVTARHEAELAHERLTVLHGATSALAVAAGLDDLGAALVAAAARATNAAWTRVTLLDYEDSGSGSGLRSWGSAPPTEVERRSLPEHAAQLVCHDPDELVACDPEAAERLAGDGVEAIVLTPIVREVSDERPVFGEIRCWFRRPRALDAYELETLRSIAAQAERVLEHLQLQDQLRHRALHDGLTGLPNRVLLSEQLERALIGAVHSGESCAVLFLDLDGFKAINDGAGHGAGDEVLKTVAERLRANSRRTDTVGRLGGDEFVVVATGLSESDATELAGRVREAIRVPLEGAAAGWPLSTSVGVIHWNPVLRGDGEAAGLPSAAELLAGADAAMYAAKRGGKDAVVLRRWPLS</sequence>
<feature type="domain" description="GGDEF" evidence="1">
    <location>
        <begin position="332"/>
        <end position="473"/>
    </location>
</feature>
<organism evidence="2 3">
    <name type="scientific">Leucobacter chromiireducens subsp. chromiireducens</name>
    <dbReference type="NCBI Taxonomy" id="660067"/>
    <lineage>
        <taxon>Bacteria</taxon>
        <taxon>Bacillati</taxon>
        <taxon>Actinomycetota</taxon>
        <taxon>Actinomycetes</taxon>
        <taxon>Micrococcales</taxon>
        <taxon>Microbacteriaceae</taxon>
        <taxon>Leucobacter</taxon>
    </lineage>
</organism>
<reference evidence="2 3" key="1">
    <citation type="submission" date="2018-09" db="EMBL/GenBank/DDBJ databases">
        <title>Comparative genomics of Leucobacter spp.</title>
        <authorList>
            <person name="Reis A.C."/>
            <person name="Kolvenbach B.A."/>
            <person name="Corvini P.F.X."/>
            <person name="Nunes O.C."/>
        </authorList>
    </citation>
    <scope>NUCLEOTIDE SEQUENCE [LARGE SCALE GENOMIC DNA]</scope>
    <source>
        <strain evidence="2 3">L-1</strain>
    </source>
</reference>
<dbReference type="EMBL" id="QYAD01000003">
    <property type="protein sequence ID" value="MBL3690377.1"/>
    <property type="molecule type" value="Genomic_DNA"/>
</dbReference>
<dbReference type="InterPro" id="IPR000160">
    <property type="entry name" value="GGDEF_dom"/>
</dbReference>
<dbReference type="InterPro" id="IPR043128">
    <property type="entry name" value="Rev_trsase/Diguanyl_cyclase"/>
</dbReference>
<dbReference type="Pfam" id="PF00990">
    <property type="entry name" value="GGDEF"/>
    <property type="match status" value="1"/>
</dbReference>
<keyword evidence="3" id="KW-1185">Reference proteome</keyword>
<dbReference type="PANTHER" id="PTHR44757">
    <property type="entry name" value="DIGUANYLATE CYCLASE DGCP"/>
    <property type="match status" value="1"/>
</dbReference>
<dbReference type="SUPFAM" id="SSF55785">
    <property type="entry name" value="PYP-like sensor domain (PAS domain)"/>
    <property type="match status" value="1"/>
</dbReference>
<dbReference type="InterPro" id="IPR035965">
    <property type="entry name" value="PAS-like_dom_sf"/>
</dbReference>
<dbReference type="NCBIfam" id="TIGR00254">
    <property type="entry name" value="GGDEF"/>
    <property type="match status" value="1"/>
</dbReference>
<dbReference type="Gene3D" id="3.30.450.20">
    <property type="entry name" value="PAS domain"/>
    <property type="match status" value="1"/>
</dbReference>
<dbReference type="Gene3D" id="3.30.70.270">
    <property type="match status" value="1"/>
</dbReference>
<name>A0ABS1ST70_9MICO</name>
<dbReference type="SUPFAM" id="SSF55073">
    <property type="entry name" value="Nucleotide cyclase"/>
    <property type="match status" value="1"/>
</dbReference>
<dbReference type="InterPro" id="IPR052155">
    <property type="entry name" value="Biofilm_reg_signaling"/>
</dbReference>
<evidence type="ECO:0000313" key="3">
    <source>
        <dbReference type="Proteomes" id="UP001646141"/>
    </source>
</evidence>
<dbReference type="InterPro" id="IPR029787">
    <property type="entry name" value="Nucleotide_cyclase"/>
</dbReference>
<evidence type="ECO:0000259" key="1">
    <source>
        <dbReference type="PROSITE" id="PS50887"/>
    </source>
</evidence>
<dbReference type="PROSITE" id="PS50887">
    <property type="entry name" value="GGDEF"/>
    <property type="match status" value="1"/>
</dbReference>